<evidence type="ECO:0000313" key="6">
    <source>
        <dbReference type="EMBL" id="MDR7346138.1"/>
    </source>
</evidence>
<keyword evidence="7" id="KW-1185">Reference proteome</keyword>
<keyword evidence="3" id="KW-0808">Transferase</keyword>
<dbReference type="SUPFAM" id="SSF56235">
    <property type="entry name" value="N-terminal nucleophile aminohydrolases (Ntn hydrolases)"/>
    <property type="match status" value="1"/>
</dbReference>
<evidence type="ECO:0000256" key="4">
    <source>
        <dbReference type="ARBA" id="ARBA00022962"/>
    </source>
</evidence>
<feature type="domain" description="Glutamine amidotransferase type-2" evidence="5">
    <location>
        <begin position="2"/>
        <end position="297"/>
    </location>
</feature>
<dbReference type="Pfam" id="PF13522">
    <property type="entry name" value="GATase_6"/>
    <property type="match status" value="1"/>
</dbReference>
<evidence type="ECO:0000256" key="1">
    <source>
        <dbReference type="ARBA" id="ARBA00001031"/>
    </source>
</evidence>
<dbReference type="EMBL" id="JAVDYJ010000001">
    <property type="protein sequence ID" value="MDR7346138.1"/>
    <property type="molecule type" value="Genomic_DNA"/>
</dbReference>
<gene>
    <name evidence="6" type="ORF">J2S62_000395</name>
</gene>
<comment type="caution">
    <text evidence="6">The sequence shown here is derived from an EMBL/GenBank/DDBJ whole genome shotgun (WGS) entry which is preliminary data.</text>
</comment>
<proteinExistence type="predicted"/>
<comment type="catalytic activity">
    <reaction evidence="1">
        <text>D-fructose 6-phosphate + L-glutamine = D-glucosamine 6-phosphate + L-glutamate</text>
        <dbReference type="Rhea" id="RHEA:13237"/>
        <dbReference type="ChEBI" id="CHEBI:29985"/>
        <dbReference type="ChEBI" id="CHEBI:58359"/>
        <dbReference type="ChEBI" id="CHEBI:58725"/>
        <dbReference type="ChEBI" id="CHEBI:61527"/>
        <dbReference type="EC" id="2.6.1.16"/>
    </reaction>
</comment>
<evidence type="ECO:0000256" key="3">
    <source>
        <dbReference type="ARBA" id="ARBA00022679"/>
    </source>
</evidence>
<keyword evidence="4" id="KW-0315">Glutamine amidotransferase</keyword>
<reference evidence="6 7" key="1">
    <citation type="submission" date="2023-07" db="EMBL/GenBank/DDBJ databases">
        <title>Sequencing the genomes of 1000 actinobacteria strains.</title>
        <authorList>
            <person name="Klenk H.-P."/>
        </authorList>
    </citation>
    <scope>NUCLEOTIDE SEQUENCE [LARGE SCALE GENOMIC DNA]</scope>
    <source>
        <strain evidence="6 7">DSM 22966</strain>
    </source>
</reference>
<dbReference type="PROSITE" id="PS51278">
    <property type="entry name" value="GATASE_TYPE_2"/>
    <property type="match status" value="1"/>
</dbReference>
<evidence type="ECO:0000259" key="5">
    <source>
        <dbReference type="PROSITE" id="PS51278"/>
    </source>
</evidence>
<dbReference type="PANTHER" id="PTHR10937">
    <property type="entry name" value="GLUCOSAMINE--FRUCTOSE-6-PHOSPHATE AMINOTRANSFERASE, ISOMERIZING"/>
    <property type="match status" value="1"/>
</dbReference>
<dbReference type="RefSeq" id="WP_310170687.1">
    <property type="nucleotide sequence ID" value="NZ_BAABHE010000002.1"/>
</dbReference>
<evidence type="ECO:0000313" key="7">
    <source>
        <dbReference type="Proteomes" id="UP001183794"/>
    </source>
</evidence>
<dbReference type="InterPro" id="IPR017932">
    <property type="entry name" value="GATase_2_dom"/>
</dbReference>
<dbReference type="Gene3D" id="3.60.20.10">
    <property type="entry name" value="Glutamine Phosphoribosylpyrophosphate, subunit 1, domain 1"/>
    <property type="match status" value="1"/>
</dbReference>
<organism evidence="6 7">
    <name type="scientific">Enteractinococcus fodinae</name>
    <dbReference type="NCBI Taxonomy" id="684663"/>
    <lineage>
        <taxon>Bacteria</taxon>
        <taxon>Bacillati</taxon>
        <taxon>Actinomycetota</taxon>
        <taxon>Actinomycetes</taxon>
        <taxon>Micrococcales</taxon>
        <taxon>Micrococcaceae</taxon>
    </lineage>
</organism>
<protein>
    <recommendedName>
        <fullName evidence="2">glutamine--fructose-6-phosphate transaminase (isomerizing)</fullName>
        <ecNumber evidence="2">2.6.1.16</ecNumber>
    </recommendedName>
</protein>
<dbReference type="EC" id="2.6.1.16" evidence="2"/>
<evidence type="ECO:0000256" key="2">
    <source>
        <dbReference type="ARBA" id="ARBA00012916"/>
    </source>
</evidence>
<dbReference type="InterPro" id="IPR029055">
    <property type="entry name" value="Ntn_hydrolases_N"/>
</dbReference>
<sequence length="297" mass="32717">MCGIAGIHLRDESLAPQLGSFLHEMVEGIVVRGPDSAGVALYGDRERLPEDYSSVSLLAAPGDIKERLVEKLPNDADVSVEDMSDTTFIRAKMKADELLRIVRDVAPEASVIGSGEDSIIYKGIGNPMDLRDTYRLSETTGWQGVIHTRLATESAVSAAGAHPYSVNGLSIVHNGSFSNHNTIRRQLMEEGLEFDSENDTEVAARFVSWRMQQKGDDLDTAMRHLSDTFDGFYTLLVTTEDSFAVVRDEYACKPVIIAEHPQWVAMASEFQAIAHLPGIEDADIFEPGPGKVYTWNR</sequence>
<dbReference type="Proteomes" id="UP001183794">
    <property type="component" value="Unassembled WGS sequence"/>
</dbReference>
<name>A0ABU2AXS1_9MICC</name>
<accession>A0ABU2AXS1</accession>